<evidence type="ECO:0000313" key="1">
    <source>
        <dbReference type="EMBL" id="TYP13491.1"/>
    </source>
</evidence>
<gene>
    <name evidence="1" type="ORF">LY16_00734</name>
</gene>
<sequence length="57" mass="6357">MAPENDIPVIALAVTGFYPYRLQVTAHKANNGDTFESRLNIKGIVSRFSLLDYRGLC</sequence>
<name>A0ABY3NVZ4_9GAMM</name>
<proteinExistence type="predicted"/>
<evidence type="ECO:0000313" key="2">
    <source>
        <dbReference type="Proteomes" id="UP000324170"/>
    </source>
</evidence>
<keyword evidence="2" id="KW-1185">Reference proteome</keyword>
<organism evidence="1 2">
    <name type="scientific">Xenorhabdus doucetiae</name>
    <dbReference type="NCBI Taxonomy" id="351671"/>
    <lineage>
        <taxon>Bacteria</taxon>
        <taxon>Pseudomonadati</taxon>
        <taxon>Pseudomonadota</taxon>
        <taxon>Gammaproteobacteria</taxon>
        <taxon>Enterobacterales</taxon>
        <taxon>Morganellaceae</taxon>
        <taxon>Xenorhabdus</taxon>
    </lineage>
</organism>
<protein>
    <submittedName>
        <fullName evidence="1">Uncharacterized protein</fullName>
    </submittedName>
</protein>
<dbReference type="EMBL" id="VNHN01000008">
    <property type="protein sequence ID" value="TYP13491.1"/>
    <property type="molecule type" value="Genomic_DNA"/>
</dbReference>
<accession>A0ABY3NVZ4</accession>
<comment type="caution">
    <text evidence="1">The sequence shown here is derived from an EMBL/GenBank/DDBJ whole genome shotgun (WGS) entry which is preliminary data.</text>
</comment>
<dbReference type="Proteomes" id="UP000324170">
    <property type="component" value="Unassembled WGS sequence"/>
</dbReference>
<reference evidence="1 2" key="1">
    <citation type="submission" date="2019-07" db="EMBL/GenBank/DDBJ databases">
        <title>Genomic Encyclopedia of Type Strains, Phase I: the one thousand microbial genomes (KMG-I) project.</title>
        <authorList>
            <person name="Kyrpides N."/>
        </authorList>
    </citation>
    <scope>NUCLEOTIDE SEQUENCE [LARGE SCALE GENOMIC DNA]</scope>
    <source>
        <strain evidence="1 2">DSM 17909</strain>
    </source>
</reference>